<evidence type="ECO:0000313" key="2">
    <source>
        <dbReference type="EMBL" id="TMR26297.1"/>
    </source>
</evidence>
<protein>
    <submittedName>
        <fullName evidence="2">Uncharacterized protein</fullName>
    </submittedName>
</protein>
<dbReference type="AlphaFoldDB" id="A0A5S4FZS2"/>
<feature type="region of interest" description="Disordered" evidence="1">
    <location>
        <begin position="63"/>
        <end position="103"/>
    </location>
</feature>
<feature type="compositionally biased region" description="Low complexity" evidence="1">
    <location>
        <begin position="73"/>
        <end position="103"/>
    </location>
</feature>
<evidence type="ECO:0000256" key="1">
    <source>
        <dbReference type="SAM" id="MobiDB-lite"/>
    </source>
</evidence>
<gene>
    <name evidence="2" type="ORF">ETD96_41485</name>
</gene>
<reference evidence="2 3" key="1">
    <citation type="submission" date="2019-05" db="EMBL/GenBank/DDBJ databases">
        <title>Draft genome sequence of Actinomadura geliboluensis A8036.</title>
        <authorList>
            <person name="Saricaoglu S."/>
            <person name="Isik K."/>
        </authorList>
    </citation>
    <scope>NUCLEOTIDE SEQUENCE [LARGE SCALE GENOMIC DNA]</scope>
    <source>
        <strain evidence="2 3">A8036</strain>
    </source>
</reference>
<dbReference type="Proteomes" id="UP000305238">
    <property type="component" value="Unassembled WGS sequence"/>
</dbReference>
<dbReference type="OrthoDB" id="3483407at2"/>
<dbReference type="RefSeq" id="WP_138641960.1">
    <property type="nucleotide sequence ID" value="NZ_VCKZ01000569.1"/>
</dbReference>
<dbReference type="EMBL" id="VCKZ01000569">
    <property type="protein sequence ID" value="TMR26297.1"/>
    <property type="molecule type" value="Genomic_DNA"/>
</dbReference>
<sequence length="217" mass="22604">MHEEKSEPRKPSRRRAAIAAAVGVTALSGAITAGVLVGGQSESGPVGKVSAVSDQQAPAVLGGAAAGTGAESGTGAASGTEAASGAGSAGATGSAGTKATAGAKAKEKCNTVDRYINSNTIPTNYQWHSSVKYCWNGKKVRIIRASSYLKKAGFNVREEPKPNRIIFNKKHSAVTVMISADVIRPNAWTDVIRHPKVQYRMWAINGAHTYKIIDNEA</sequence>
<name>A0A5S4FZS2_9ACTN</name>
<keyword evidence="3" id="KW-1185">Reference proteome</keyword>
<comment type="caution">
    <text evidence="2">The sequence shown here is derived from an EMBL/GenBank/DDBJ whole genome shotgun (WGS) entry which is preliminary data.</text>
</comment>
<evidence type="ECO:0000313" key="3">
    <source>
        <dbReference type="Proteomes" id="UP000305238"/>
    </source>
</evidence>
<organism evidence="2 3">
    <name type="scientific">Actinomadura geliboluensis</name>
    <dbReference type="NCBI Taxonomy" id="882440"/>
    <lineage>
        <taxon>Bacteria</taxon>
        <taxon>Bacillati</taxon>
        <taxon>Actinomycetota</taxon>
        <taxon>Actinomycetes</taxon>
        <taxon>Streptosporangiales</taxon>
        <taxon>Thermomonosporaceae</taxon>
        <taxon>Actinomadura</taxon>
    </lineage>
</organism>
<proteinExistence type="predicted"/>
<accession>A0A5S4FZS2</accession>